<comment type="similarity">
    <text evidence="4">Belongs to the GMC oxidoreductase family.</text>
</comment>
<evidence type="ECO:0000256" key="8">
    <source>
        <dbReference type="ARBA" id="ARBA00022827"/>
    </source>
</evidence>
<comment type="caution">
    <text evidence="13">The sequence shown here is derived from an EMBL/GenBank/DDBJ whole genome shotgun (WGS) entry which is preliminary data.</text>
</comment>
<organism evidence="13 14">
    <name type="scientific">Mycolicibacterium brumae</name>
    <dbReference type="NCBI Taxonomy" id="85968"/>
    <lineage>
        <taxon>Bacteria</taxon>
        <taxon>Bacillati</taxon>
        <taxon>Actinomycetota</taxon>
        <taxon>Actinomycetes</taxon>
        <taxon>Mycobacteriales</taxon>
        <taxon>Mycobacteriaceae</taxon>
        <taxon>Mycolicibacterium</taxon>
    </lineage>
</organism>
<gene>
    <name evidence="13" type="ORF">CQY22_017505</name>
</gene>
<dbReference type="PIRSF" id="PIRSF028937">
    <property type="entry name" value="Lg_Ch_AO"/>
    <property type="match status" value="1"/>
</dbReference>
<evidence type="ECO:0000313" key="13">
    <source>
        <dbReference type="EMBL" id="PIB73287.1"/>
    </source>
</evidence>
<dbReference type="EMBL" id="PDCN02000035">
    <property type="protein sequence ID" value="PIB73287.1"/>
    <property type="molecule type" value="Genomic_DNA"/>
</dbReference>
<dbReference type="STRING" id="85968.GCA_900073015_00658"/>
<dbReference type="Proteomes" id="UP000230551">
    <property type="component" value="Unassembled WGS sequence"/>
</dbReference>
<dbReference type="Gene3D" id="3.50.50.60">
    <property type="entry name" value="FAD/NAD(P)-binding domain"/>
    <property type="match status" value="2"/>
</dbReference>
<evidence type="ECO:0000256" key="9">
    <source>
        <dbReference type="ARBA" id="ARBA00022989"/>
    </source>
</evidence>
<dbReference type="Pfam" id="PF00732">
    <property type="entry name" value="GMC_oxred_N"/>
    <property type="match status" value="1"/>
</dbReference>
<evidence type="ECO:0000256" key="6">
    <source>
        <dbReference type="ARBA" id="ARBA00022630"/>
    </source>
</evidence>
<evidence type="ECO:0000313" key="14">
    <source>
        <dbReference type="Proteomes" id="UP000230551"/>
    </source>
</evidence>
<dbReference type="InterPro" id="IPR003953">
    <property type="entry name" value="FAD-dep_OxRdtase_2_FAD-bd"/>
</dbReference>
<keyword evidence="8" id="KW-0274">FAD</keyword>
<dbReference type="GO" id="GO:0016020">
    <property type="term" value="C:membrane"/>
    <property type="evidence" value="ECO:0007669"/>
    <property type="project" value="UniProtKB-SubCell"/>
</dbReference>
<dbReference type="InterPro" id="IPR000172">
    <property type="entry name" value="GMC_OxRdtase_N"/>
</dbReference>
<dbReference type="Pfam" id="PF05199">
    <property type="entry name" value="GMC_oxred_C"/>
    <property type="match status" value="1"/>
</dbReference>
<dbReference type="EC" id="1.1.3.20" evidence="5"/>
<dbReference type="InterPro" id="IPR007867">
    <property type="entry name" value="GMC_OxRtase_C"/>
</dbReference>
<protein>
    <recommendedName>
        <fullName evidence="5">long-chain-alcohol oxidase</fullName>
        <ecNumber evidence="5">1.1.3.20</ecNumber>
    </recommendedName>
</protein>
<keyword evidence="11" id="KW-0472">Membrane</keyword>
<name>A0A2G5P4T9_9MYCO</name>
<accession>A0A2G5P4T9</accession>
<evidence type="ECO:0000256" key="1">
    <source>
        <dbReference type="ARBA" id="ARBA00000920"/>
    </source>
</evidence>
<feature type="domain" description="Glucose-methanol-choline oxidoreductase N-terminal" evidence="12">
    <location>
        <begin position="393"/>
        <end position="407"/>
    </location>
</feature>
<dbReference type="SUPFAM" id="SSF51905">
    <property type="entry name" value="FAD/NAD(P)-binding domain"/>
    <property type="match status" value="1"/>
</dbReference>
<dbReference type="Pfam" id="PF00890">
    <property type="entry name" value="FAD_binding_2"/>
    <property type="match status" value="1"/>
</dbReference>
<comment type="function">
    <text evidence="2">Long-chain fatty alcohol oxidase involved in the omega-oxidation pathway of lipid degradation.</text>
</comment>
<evidence type="ECO:0000259" key="12">
    <source>
        <dbReference type="PROSITE" id="PS00624"/>
    </source>
</evidence>
<dbReference type="OrthoDB" id="9798604at2"/>
<keyword evidence="10" id="KW-0560">Oxidoreductase</keyword>
<evidence type="ECO:0000256" key="10">
    <source>
        <dbReference type="ARBA" id="ARBA00023002"/>
    </source>
</evidence>
<comment type="catalytic activity">
    <reaction evidence="1">
        <text>a long-chain primary fatty alcohol + O2 = a long-chain fatty aldehyde + H2O2</text>
        <dbReference type="Rhea" id="RHEA:22756"/>
        <dbReference type="ChEBI" id="CHEBI:15379"/>
        <dbReference type="ChEBI" id="CHEBI:16240"/>
        <dbReference type="ChEBI" id="CHEBI:17176"/>
        <dbReference type="ChEBI" id="CHEBI:77396"/>
        <dbReference type="EC" id="1.1.3.20"/>
    </reaction>
</comment>
<comment type="subcellular location">
    <subcellularLocation>
        <location evidence="3">Membrane</location>
    </subcellularLocation>
</comment>
<sequence length="651" mass="68455">MPEFTDAQRRTLTLIVDTFVASIPRDDDPTGFFATKGSDIGADLGVAQHLLTRLTDEEIAGLTQLFDGLVAFGFDDQPLEGREQILAAVSASGPEAALAVDALFTLSSLYSFALVDEQGRNPLWPGMGYPGPAQNPPQQPKTLTVFDPARDGLDFEVVVVGSGCGGGVAAAVLAEAGKRVLVLETGGYLNESDFIQLEAATYQNLFLRGGFFPTADGMVAIASGCAVGGGSTVNWSNSLRTPAGVRREWAEAGLSDVTDAAYDEHLDAVWRRIGANTEAAYQNGPHRRLSEGAAALGYSYTLANLNIDPERMDPVLIGYSGMGDQSGAKQGTLRTYLQDASDAGAKLLPNAWARRIRTADGAATGVEVLRTDPATGETSTLTITAPQVVVSCGSLETPALLLRSGIGGPATGTNLRLHPATVISGLYDEPQDPWIGPPQAGVMNEFGVGAEEYGFIIEGVQHIPGLYTTTIPRLGAVAHKEIAQQYQHRADWVMLIRDRGAGRVTIDADGQAQHWYPFDDEADRANFRRGIATAIRLHAAAGARQIFAGGQRFAPWTRGEDLEAFIAAVDAMPIGPGGLPVFSAHQMSSAPLGADPATSVAAPSGELHDTAGVWIADASGMPSCSGVNPMVSVLALAHRTATNMLSAASMR</sequence>
<dbReference type="GO" id="GO:0046577">
    <property type="term" value="F:long-chain-alcohol oxidase activity"/>
    <property type="evidence" value="ECO:0007669"/>
    <property type="project" value="UniProtKB-EC"/>
</dbReference>
<dbReference type="Gene3D" id="3.30.410.10">
    <property type="entry name" value="Cholesterol Oxidase, domain 2"/>
    <property type="match status" value="1"/>
</dbReference>
<reference evidence="13 14" key="1">
    <citation type="journal article" date="2017" name="Infect. Genet. Evol.">
        <title>The new phylogeny of the genus Mycobacterium: The old and the news.</title>
        <authorList>
            <person name="Tortoli E."/>
            <person name="Fedrizzi T."/>
            <person name="Meehan C.J."/>
            <person name="Trovato A."/>
            <person name="Grottola A."/>
            <person name="Giacobazzi E."/>
            <person name="Serpini G.F."/>
            <person name="Tagliazucchi S."/>
            <person name="Fabio A."/>
            <person name="Bettua C."/>
            <person name="Bertorelli R."/>
            <person name="Frascaro F."/>
            <person name="De Sanctis V."/>
            <person name="Pecorari M."/>
            <person name="Jousson O."/>
            <person name="Segata N."/>
            <person name="Cirillo D.M."/>
        </authorList>
    </citation>
    <scope>NUCLEOTIDE SEQUENCE [LARGE SCALE GENOMIC DNA]</scope>
    <source>
        <strain evidence="13 14">CIP1034565</strain>
    </source>
</reference>
<keyword evidence="9" id="KW-1133">Transmembrane helix</keyword>
<dbReference type="GO" id="GO:0050660">
    <property type="term" value="F:flavin adenine dinucleotide binding"/>
    <property type="evidence" value="ECO:0007669"/>
    <property type="project" value="InterPro"/>
</dbReference>
<dbReference type="AlphaFoldDB" id="A0A2G5P4T9"/>
<evidence type="ECO:0000256" key="2">
    <source>
        <dbReference type="ARBA" id="ARBA00003842"/>
    </source>
</evidence>
<dbReference type="PROSITE" id="PS00624">
    <property type="entry name" value="GMC_OXRED_2"/>
    <property type="match status" value="1"/>
</dbReference>
<evidence type="ECO:0000256" key="7">
    <source>
        <dbReference type="ARBA" id="ARBA00022692"/>
    </source>
</evidence>
<keyword evidence="14" id="KW-1185">Reference proteome</keyword>
<evidence type="ECO:0000256" key="4">
    <source>
        <dbReference type="ARBA" id="ARBA00010790"/>
    </source>
</evidence>
<keyword evidence="7" id="KW-0812">Transmembrane</keyword>
<evidence type="ECO:0000256" key="5">
    <source>
        <dbReference type="ARBA" id="ARBA00013125"/>
    </source>
</evidence>
<proteinExistence type="inferred from homology"/>
<dbReference type="InterPro" id="IPR036188">
    <property type="entry name" value="FAD/NAD-bd_sf"/>
</dbReference>
<dbReference type="PANTHER" id="PTHR46056:SF12">
    <property type="entry name" value="LONG-CHAIN-ALCOHOL OXIDASE"/>
    <property type="match status" value="1"/>
</dbReference>
<dbReference type="RefSeq" id="WP_090585958.1">
    <property type="nucleotide sequence ID" value="NZ_CP104302.1"/>
</dbReference>
<evidence type="ECO:0000256" key="3">
    <source>
        <dbReference type="ARBA" id="ARBA00004370"/>
    </source>
</evidence>
<keyword evidence="6" id="KW-0285">Flavoprotein</keyword>
<dbReference type="InterPro" id="IPR012400">
    <property type="entry name" value="Long_Oxdase"/>
</dbReference>
<evidence type="ECO:0000256" key="11">
    <source>
        <dbReference type="ARBA" id="ARBA00023136"/>
    </source>
</evidence>
<dbReference type="PANTHER" id="PTHR46056">
    <property type="entry name" value="LONG-CHAIN-ALCOHOL OXIDASE"/>
    <property type="match status" value="1"/>
</dbReference>